<feature type="compositionally biased region" description="Basic and acidic residues" evidence="1">
    <location>
        <begin position="144"/>
        <end position="175"/>
    </location>
</feature>
<organism evidence="2 3">
    <name type="scientific">Seiridium unicorne</name>
    <dbReference type="NCBI Taxonomy" id="138068"/>
    <lineage>
        <taxon>Eukaryota</taxon>
        <taxon>Fungi</taxon>
        <taxon>Dikarya</taxon>
        <taxon>Ascomycota</taxon>
        <taxon>Pezizomycotina</taxon>
        <taxon>Sordariomycetes</taxon>
        <taxon>Xylariomycetidae</taxon>
        <taxon>Amphisphaeriales</taxon>
        <taxon>Sporocadaceae</taxon>
        <taxon>Seiridium</taxon>
    </lineage>
</organism>
<name>A0ABR2VI69_9PEZI</name>
<sequence>MTSIEDDNALGFQPASYYDGNIHQGLDHWSMSAFPELPTISPSYDRCSDDIERLYTELHNCIDQVAAKLSGRTPSRLGQIKEQNRKVVDKLKVLESAITLNSGSCVIPSTWAPGLDPKRDGGKKKRRVSQPTRPKSTNASIPHTPKETQARSDGRHDKSGSRAGRSSDRPRGDAKLTTKLLLIGNHEARIQVAEYAAQMKTPESENTLPNAHRFSNMSQITDMSDFLRLITNLGLAIESSIFGEQNSRIRKRIALAHFYHAYTLAQNNPELFLSWCDDQGVQCNSMLPKGGTKSVVQHRFAELIFSRAEHRGEMCLARPFDNGDDAKRKIAKIQMWRKIGKKWAQMIQRFGCGILLLLPTSLSDEDLRVTHDEVIACGLDLIDSRKHLFADILHRANDLLSAHFFPQAANPCLTETYNSGWVESVEWNHILHGPNHKY</sequence>
<gene>
    <name evidence="2" type="ORF">SUNI508_12465</name>
</gene>
<reference evidence="2 3" key="1">
    <citation type="journal article" date="2024" name="J. Plant Pathol.">
        <title>Sequence and assembly of the genome of Seiridium unicorne, isolate CBS 538.82, causal agent of cypress canker disease.</title>
        <authorList>
            <person name="Scali E."/>
            <person name="Rocca G.D."/>
            <person name="Danti R."/>
            <person name="Garbelotto M."/>
            <person name="Barberini S."/>
            <person name="Baroncelli R."/>
            <person name="Emiliani G."/>
        </authorList>
    </citation>
    <scope>NUCLEOTIDE SEQUENCE [LARGE SCALE GENOMIC DNA]</scope>
    <source>
        <strain evidence="2 3">BM-138-508</strain>
    </source>
</reference>
<dbReference type="Proteomes" id="UP001408356">
    <property type="component" value="Unassembled WGS sequence"/>
</dbReference>
<accession>A0ABR2VI69</accession>
<keyword evidence="3" id="KW-1185">Reference proteome</keyword>
<comment type="caution">
    <text evidence="2">The sequence shown here is derived from an EMBL/GenBank/DDBJ whole genome shotgun (WGS) entry which is preliminary data.</text>
</comment>
<protein>
    <submittedName>
        <fullName evidence="2">Uncharacterized protein</fullName>
    </submittedName>
</protein>
<evidence type="ECO:0000313" key="2">
    <source>
        <dbReference type="EMBL" id="KAK9426194.1"/>
    </source>
</evidence>
<feature type="region of interest" description="Disordered" evidence="1">
    <location>
        <begin position="109"/>
        <end position="175"/>
    </location>
</feature>
<proteinExistence type="predicted"/>
<feature type="compositionally biased region" description="Polar residues" evidence="1">
    <location>
        <begin position="129"/>
        <end position="141"/>
    </location>
</feature>
<evidence type="ECO:0000256" key="1">
    <source>
        <dbReference type="SAM" id="MobiDB-lite"/>
    </source>
</evidence>
<evidence type="ECO:0000313" key="3">
    <source>
        <dbReference type="Proteomes" id="UP001408356"/>
    </source>
</evidence>
<dbReference type="EMBL" id="JARVKF010000003">
    <property type="protein sequence ID" value="KAK9426194.1"/>
    <property type="molecule type" value="Genomic_DNA"/>
</dbReference>